<dbReference type="EMBL" id="RCSX01000007">
    <property type="protein sequence ID" value="KAF7932860.1"/>
    <property type="molecule type" value="Genomic_DNA"/>
</dbReference>
<accession>A0ABQ7IST3</accession>
<dbReference type="Proteomes" id="UP000783213">
    <property type="component" value="Unassembled WGS sequence"/>
</dbReference>
<sequence length="182" mass="20705">MTIVPSDLHFLSDFLEWKSDDIFASLNDKETARMNDRYSVPKLMEILVVRHFVSLHGPNYPVIFNIEQPGWCQSNLSTEIATQFQKKIENFMGRTTEEGARRLVFATSFGEKSHGKYIGNGGLLSSVHHPSMIRTDRKQLLTSNYRESCFVTSQDGAAAGEKLWTQLSSKLERIQPNVMEGF</sequence>
<evidence type="ECO:0000313" key="1">
    <source>
        <dbReference type="EMBL" id="KAF7932860.1"/>
    </source>
</evidence>
<protein>
    <submittedName>
        <fullName evidence="1">Uncharacterized protein</fullName>
    </submittedName>
</protein>
<evidence type="ECO:0000313" key="2">
    <source>
        <dbReference type="Proteomes" id="UP000783213"/>
    </source>
</evidence>
<comment type="caution">
    <text evidence="1">The sequence shown here is derived from an EMBL/GenBank/DDBJ whole genome shotgun (WGS) entry which is preliminary data.</text>
</comment>
<dbReference type="RefSeq" id="XP_038812252.1">
    <property type="nucleotide sequence ID" value="XM_038951779.1"/>
</dbReference>
<keyword evidence="2" id="KW-1185">Reference proteome</keyword>
<dbReference type="Gene3D" id="3.40.50.720">
    <property type="entry name" value="NAD(P)-binding Rossmann-like Domain"/>
    <property type="match status" value="1"/>
</dbReference>
<reference evidence="1 2" key="1">
    <citation type="journal article" date="2020" name="Genome Biol. Evol.">
        <title>Comparative genomics of Sclerotiniaceae.</title>
        <authorList>
            <person name="Valero Jimenez C.A."/>
            <person name="Steentjes M."/>
            <person name="Scholten O.E."/>
            <person name="Van Kan J.A.L."/>
        </authorList>
    </citation>
    <scope>NUCLEOTIDE SEQUENCE [LARGE SCALE GENOMIC DNA]</scope>
    <source>
        <strain evidence="1 2">B1</strain>
    </source>
</reference>
<dbReference type="GeneID" id="62230933"/>
<gene>
    <name evidence="1" type="ORF">EAE98_004159</name>
</gene>
<name>A0ABQ7IST3_9HELO</name>
<proteinExistence type="predicted"/>
<organism evidence="1 2">
    <name type="scientific">Botrytis deweyae</name>
    <dbReference type="NCBI Taxonomy" id="2478750"/>
    <lineage>
        <taxon>Eukaryota</taxon>
        <taxon>Fungi</taxon>
        <taxon>Dikarya</taxon>
        <taxon>Ascomycota</taxon>
        <taxon>Pezizomycotina</taxon>
        <taxon>Leotiomycetes</taxon>
        <taxon>Helotiales</taxon>
        <taxon>Sclerotiniaceae</taxon>
        <taxon>Botrytis</taxon>
    </lineage>
</organism>